<dbReference type="AlphaFoldDB" id="A0A8H4ACA4"/>
<dbReference type="Proteomes" id="UP000439903">
    <property type="component" value="Unassembled WGS sequence"/>
</dbReference>
<evidence type="ECO:0000313" key="3">
    <source>
        <dbReference type="Proteomes" id="UP000439903"/>
    </source>
</evidence>
<name>A0A8H4ACA4_GIGMA</name>
<dbReference type="InterPro" id="IPR032675">
    <property type="entry name" value="LRR_dom_sf"/>
</dbReference>
<dbReference type="InterPro" id="IPR001810">
    <property type="entry name" value="F-box_dom"/>
</dbReference>
<dbReference type="SUPFAM" id="SSF52047">
    <property type="entry name" value="RNI-like"/>
    <property type="match status" value="1"/>
</dbReference>
<proteinExistence type="predicted"/>
<organism evidence="2 3">
    <name type="scientific">Gigaspora margarita</name>
    <dbReference type="NCBI Taxonomy" id="4874"/>
    <lineage>
        <taxon>Eukaryota</taxon>
        <taxon>Fungi</taxon>
        <taxon>Fungi incertae sedis</taxon>
        <taxon>Mucoromycota</taxon>
        <taxon>Glomeromycotina</taxon>
        <taxon>Glomeromycetes</taxon>
        <taxon>Diversisporales</taxon>
        <taxon>Gigasporaceae</taxon>
        <taxon>Gigaspora</taxon>
    </lineage>
</organism>
<keyword evidence="3" id="KW-1185">Reference proteome</keyword>
<dbReference type="SUPFAM" id="SSF81383">
    <property type="entry name" value="F-box domain"/>
    <property type="match status" value="1"/>
</dbReference>
<feature type="domain" description="F-box" evidence="1">
    <location>
        <begin position="4"/>
        <end position="37"/>
    </location>
</feature>
<dbReference type="EMBL" id="WTPW01000810">
    <property type="protein sequence ID" value="KAF0478016.1"/>
    <property type="molecule type" value="Genomic_DNA"/>
</dbReference>
<comment type="caution">
    <text evidence="2">The sequence shown here is derived from an EMBL/GenBank/DDBJ whole genome shotgun (WGS) entry which is preliminary data.</text>
</comment>
<dbReference type="Pfam" id="PF00646">
    <property type="entry name" value="F-box"/>
    <property type="match status" value="1"/>
</dbReference>
<dbReference type="OrthoDB" id="2163268at2759"/>
<dbReference type="InterPro" id="IPR036047">
    <property type="entry name" value="F-box-like_dom_sf"/>
</dbReference>
<protein>
    <recommendedName>
        <fullName evidence="1">F-box domain-containing protein</fullName>
    </recommendedName>
</protein>
<sequence length="210" mass="24881">MIALPIECYRAIFNNLRYKYKDLFSCILVNRQWCRIIIPILWSNPKKHYENINLIEMFLLTLNIKEQALLIPFKITLPSQRKLLFEYTSYITSVNNYLYHGVSNWIKHRKYETGYELKNAIYCSLIAMFLRTSQNLKYLKLNEIICSQLIFENLYENTTITSITFDTLNNIFRSKAIDVLIKVLYKNSTLTSLDLSNQIFSWDLRAGSSK</sequence>
<evidence type="ECO:0000259" key="1">
    <source>
        <dbReference type="Pfam" id="PF00646"/>
    </source>
</evidence>
<reference evidence="2 3" key="1">
    <citation type="journal article" date="2019" name="Environ. Microbiol.">
        <title>At the nexus of three kingdoms: the genome of the mycorrhizal fungus Gigaspora margarita provides insights into plant, endobacterial and fungal interactions.</title>
        <authorList>
            <person name="Venice F."/>
            <person name="Ghignone S."/>
            <person name="Salvioli di Fossalunga A."/>
            <person name="Amselem J."/>
            <person name="Novero M."/>
            <person name="Xianan X."/>
            <person name="Sedzielewska Toro K."/>
            <person name="Morin E."/>
            <person name="Lipzen A."/>
            <person name="Grigoriev I.V."/>
            <person name="Henrissat B."/>
            <person name="Martin F.M."/>
            <person name="Bonfante P."/>
        </authorList>
    </citation>
    <scope>NUCLEOTIDE SEQUENCE [LARGE SCALE GENOMIC DNA]</scope>
    <source>
        <strain evidence="2 3">BEG34</strain>
    </source>
</reference>
<dbReference type="Gene3D" id="3.80.10.10">
    <property type="entry name" value="Ribonuclease Inhibitor"/>
    <property type="match status" value="1"/>
</dbReference>
<accession>A0A8H4ACA4</accession>
<evidence type="ECO:0000313" key="2">
    <source>
        <dbReference type="EMBL" id="KAF0478016.1"/>
    </source>
</evidence>
<gene>
    <name evidence="2" type="ORF">F8M41_024119</name>
</gene>